<evidence type="ECO:0000313" key="1">
    <source>
        <dbReference type="EMBL" id="KAJ3993148.1"/>
    </source>
</evidence>
<accession>A0ABQ8Q2T7</accession>
<sequence>MASLFPPGHGPFLPEFSSLLVQGPYPIACLINLALSFPNRSVIILSSCDKENNGNNSLRASLRGLKLTGKISAQVDQVQLFYPPTAAHLALLLSTLQVIDTEKPNTVGVHDTSTSSIYLPHLLKPPGPALVIIHEPSAYFINATQRPPSSSSSYLSLLIRAISLVSRSGASLAVFDTHVNDLEMPVHPNPISHHMQAIAPLLANYIELIIHFDSSGLSKIWKDLQSIEIPELG</sequence>
<name>A0ABQ8Q2T7_9AGAR</name>
<proteinExistence type="predicted"/>
<organism evidence="1 2">
    <name type="scientific">Lentinula boryana</name>
    <dbReference type="NCBI Taxonomy" id="40481"/>
    <lineage>
        <taxon>Eukaryota</taxon>
        <taxon>Fungi</taxon>
        <taxon>Dikarya</taxon>
        <taxon>Basidiomycota</taxon>
        <taxon>Agaricomycotina</taxon>
        <taxon>Agaricomycetes</taxon>
        <taxon>Agaricomycetidae</taxon>
        <taxon>Agaricales</taxon>
        <taxon>Marasmiineae</taxon>
        <taxon>Omphalotaceae</taxon>
        <taxon>Lentinula</taxon>
    </lineage>
</organism>
<comment type="caution">
    <text evidence="1">The sequence shown here is derived from an EMBL/GenBank/DDBJ whole genome shotgun (WGS) entry which is preliminary data.</text>
</comment>
<evidence type="ECO:0008006" key="3">
    <source>
        <dbReference type="Google" id="ProtNLM"/>
    </source>
</evidence>
<evidence type="ECO:0000313" key="2">
    <source>
        <dbReference type="Proteomes" id="UP001163828"/>
    </source>
</evidence>
<keyword evidence="2" id="KW-1185">Reference proteome</keyword>
<protein>
    <recommendedName>
        <fullName evidence="3">Elongator complex protein 5</fullName>
    </recommendedName>
</protein>
<reference evidence="1" key="1">
    <citation type="submission" date="2022-08" db="EMBL/GenBank/DDBJ databases">
        <authorList>
            <consortium name="DOE Joint Genome Institute"/>
            <person name="Min B."/>
            <person name="Riley R."/>
            <person name="Sierra-Patev S."/>
            <person name="Naranjo-Ortiz M."/>
            <person name="Looney B."/>
            <person name="Konkel Z."/>
            <person name="Slot J.C."/>
            <person name="Sakamoto Y."/>
            <person name="Steenwyk J.L."/>
            <person name="Rokas A."/>
            <person name="Carro J."/>
            <person name="Camarero S."/>
            <person name="Ferreira P."/>
            <person name="Molpeceres G."/>
            <person name="Ruiz-Duenas F.J."/>
            <person name="Serrano A."/>
            <person name="Henrissat B."/>
            <person name="Drula E."/>
            <person name="Hughes K.W."/>
            <person name="Mata J.L."/>
            <person name="Ishikawa N.K."/>
            <person name="Vargas-Isla R."/>
            <person name="Ushijima S."/>
            <person name="Smith C.A."/>
            <person name="Ahrendt S."/>
            <person name="Andreopoulos W."/>
            <person name="He G."/>
            <person name="Labutti K."/>
            <person name="Lipzen A."/>
            <person name="Ng V."/>
            <person name="Sandor L."/>
            <person name="Barry K."/>
            <person name="Martinez A.T."/>
            <person name="Xiao Y."/>
            <person name="Gibbons J.G."/>
            <person name="Terashima K."/>
            <person name="Hibbett D.S."/>
            <person name="Grigoriev I.V."/>
        </authorList>
    </citation>
    <scope>NUCLEOTIDE SEQUENCE</scope>
    <source>
        <strain evidence="1">TFB10827</strain>
    </source>
</reference>
<dbReference type="EMBL" id="MU790788">
    <property type="protein sequence ID" value="KAJ3993148.1"/>
    <property type="molecule type" value="Genomic_DNA"/>
</dbReference>
<dbReference type="Proteomes" id="UP001163828">
    <property type="component" value="Unassembled WGS sequence"/>
</dbReference>
<gene>
    <name evidence="1" type="ORF">F5050DRAFT_1810782</name>
</gene>